<reference evidence="10 11" key="1">
    <citation type="journal article" date="2019" name="Int. J. Syst. Evol. Microbiol.">
        <title>The Global Catalogue of Microorganisms (GCM) 10K type strain sequencing project: providing services to taxonomists for standard genome sequencing and annotation.</title>
        <authorList>
            <consortium name="The Broad Institute Genomics Platform"/>
            <consortium name="The Broad Institute Genome Sequencing Center for Infectious Disease"/>
            <person name="Wu L."/>
            <person name="Ma J."/>
        </authorList>
    </citation>
    <scope>NUCLEOTIDE SEQUENCE [LARGE SCALE GENOMIC DNA]</scope>
    <source>
        <strain evidence="10 11">JCM 3325</strain>
    </source>
</reference>
<gene>
    <name evidence="10" type="ORF">GCM10010191_79640</name>
</gene>
<protein>
    <submittedName>
        <fullName evidence="10">MIP/aquaporin family protein</fullName>
    </submittedName>
</protein>
<dbReference type="Pfam" id="PF00230">
    <property type="entry name" value="MIP"/>
    <property type="match status" value="1"/>
</dbReference>
<keyword evidence="5 9" id="KW-1133">Transmembrane helix</keyword>
<feature type="transmembrane region" description="Helical" evidence="9">
    <location>
        <begin position="37"/>
        <end position="59"/>
    </location>
</feature>
<evidence type="ECO:0000256" key="9">
    <source>
        <dbReference type="SAM" id="Phobius"/>
    </source>
</evidence>
<comment type="caution">
    <text evidence="10">The sequence shown here is derived from an EMBL/GenBank/DDBJ whole genome shotgun (WGS) entry which is preliminary data.</text>
</comment>
<dbReference type="EMBL" id="BAAARW010000037">
    <property type="protein sequence ID" value="GAA2449927.1"/>
    <property type="molecule type" value="Genomic_DNA"/>
</dbReference>
<evidence type="ECO:0000256" key="1">
    <source>
        <dbReference type="ARBA" id="ARBA00004141"/>
    </source>
</evidence>
<dbReference type="PANTHER" id="PTHR43829:SF9">
    <property type="entry name" value="AQUAPORIN-9"/>
    <property type="match status" value="1"/>
</dbReference>
<dbReference type="Proteomes" id="UP001501231">
    <property type="component" value="Unassembled WGS sequence"/>
</dbReference>
<feature type="region of interest" description="Disordered" evidence="8">
    <location>
        <begin position="1"/>
        <end position="34"/>
    </location>
</feature>
<feature type="transmembrane region" description="Helical" evidence="9">
    <location>
        <begin position="175"/>
        <end position="192"/>
    </location>
</feature>
<dbReference type="PRINTS" id="PR00783">
    <property type="entry name" value="MINTRINSICP"/>
</dbReference>
<dbReference type="Gene3D" id="1.20.1080.10">
    <property type="entry name" value="Glycerol uptake facilitator protein"/>
    <property type="match status" value="1"/>
</dbReference>
<proteinExistence type="inferred from homology"/>
<dbReference type="InterPro" id="IPR000425">
    <property type="entry name" value="MIP"/>
</dbReference>
<name>A0ABN3K6N7_9ACTN</name>
<feature type="compositionally biased region" description="Basic and acidic residues" evidence="8">
    <location>
        <begin position="1"/>
        <end position="16"/>
    </location>
</feature>
<evidence type="ECO:0000256" key="7">
    <source>
        <dbReference type="RuleBase" id="RU000477"/>
    </source>
</evidence>
<organism evidence="10 11">
    <name type="scientific">Actinomadura vinacea</name>
    <dbReference type="NCBI Taxonomy" id="115336"/>
    <lineage>
        <taxon>Bacteria</taxon>
        <taxon>Bacillati</taxon>
        <taxon>Actinomycetota</taxon>
        <taxon>Actinomycetes</taxon>
        <taxon>Streptosporangiales</taxon>
        <taxon>Thermomonosporaceae</taxon>
        <taxon>Actinomadura</taxon>
    </lineage>
</organism>
<feature type="transmembrane region" description="Helical" evidence="9">
    <location>
        <begin position="253"/>
        <end position="273"/>
    </location>
</feature>
<evidence type="ECO:0000256" key="2">
    <source>
        <dbReference type="ARBA" id="ARBA00006175"/>
    </source>
</evidence>
<keyword evidence="6 9" id="KW-0472">Membrane</keyword>
<accession>A0ABN3K6N7</accession>
<evidence type="ECO:0000256" key="6">
    <source>
        <dbReference type="ARBA" id="ARBA00023136"/>
    </source>
</evidence>
<evidence type="ECO:0000313" key="11">
    <source>
        <dbReference type="Proteomes" id="UP001501231"/>
    </source>
</evidence>
<dbReference type="SUPFAM" id="SSF81338">
    <property type="entry name" value="Aquaporin-like"/>
    <property type="match status" value="1"/>
</dbReference>
<sequence>MAETTRAQDDTERAAKAEGGGGKPPPEPGPGLPGGPLAAVAAEFAGTLILILFGVGVVAQVAGAEIGDHDSIAWAWGLGVTLAIYVSARISGAHLNPAVTFALAVYRDFPWRNVTPYVLAQTAGAFAAALIVRWNYSEVLAQADPGHTIKTQGVFSTLPGNGELPVSGFGALRDQIIGTAILLFLVLAITDARNDGPAANLAPFMIGLVVVAIGMAWGTDAGYAINPARDFGPRLASFFTGYGGAWRDQYGDLYFWVPIIGPLVGGVLGAGLYKALIGRFLPAGPEPEPAPTRVPAEAA</sequence>
<keyword evidence="3 7" id="KW-0813">Transport</keyword>
<feature type="transmembrane region" description="Helical" evidence="9">
    <location>
        <begin position="71"/>
        <end position="88"/>
    </location>
</feature>
<feature type="compositionally biased region" description="Pro residues" evidence="8">
    <location>
        <begin position="23"/>
        <end position="33"/>
    </location>
</feature>
<dbReference type="InterPro" id="IPR023271">
    <property type="entry name" value="Aquaporin-like"/>
</dbReference>
<dbReference type="NCBIfam" id="TIGR00861">
    <property type="entry name" value="MIP"/>
    <property type="match status" value="1"/>
</dbReference>
<dbReference type="RefSeq" id="WP_344596325.1">
    <property type="nucleotide sequence ID" value="NZ_BAAARW010000037.1"/>
</dbReference>
<evidence type="ECO:0000256" key="4">
    <source>
        <dbReference type="ARBA" id="ARBA00022692"/>
    </source>
</evidence>
<dbReference type="PROSITE" id="PS00221">
    <property type="entry name" value="MIP"/>
    <property type="match status" value="1"/>
</dbReference>
<dbReference type="InterPro" id="IPR050363">
    <property type="entry name" value="MIP/Aquaporin"/>
</dbReference>
<evidence type="ECO:0000256" key="5">
    <source>
        <dbReference type="ARBA" id="ARBA00022989"/>
    </source>
</evidence>
<comment type="similarity">
    <text evidence="2 7">Belongs to the MIP/aquaporin (TC 1.A.8) family.</text>
</comment>
<keyword evidence="4 7" id="KW-0812">Transmembrane</keyword>
<keyword evidence="11" id="KW-1185">Reference proteome</keyword>
<feature type="transmembrane region" description="Helical" evidence="9">
    <location>
        <begin position="204"/>
        <end position="225"/>
    </location>
</feature>
<dbReference type="InterPro" id="IPR022357">
    <property type="entry name" value="MIP_CS"/>
</dbReference>
<dbReference type="PANTHER" id="PTHR43829">
    <property type="entry name" value="AQUAPORIN OR AQUAGLYCEROPORIN RELATED"/>
    <property type="match status" value="1"/>
</dbReference>
<evidence type="ECO:0000313" key="10">
    <source>
        <dbReference type="EMBL" id="GAA2449927.1"/>
    </source>
</evidence>
<comment type="subcellular location">
    <subcellularLocation>
        <location evidence="1">Membrane</location>
        <topology evidence="1">Multi-pass membrane protein</topology>
    </subcellularLocation>
</comment>
<evidence type="ECO:0000256" key="3">
    <source>
        <dbReference type="ARBA" id="ARBA00022448"/>
    </source>
</evidence>
<evidence type="ECO:0000256" key="8">
    <source>
        <dbReference type="SAM" id="MobiDB-lite"/>
    </source>
</evidence>